<evidence type="ECO:0000256" key="6">
    <source>
        <dbReference type="ARBA" id="ARBA00047949"/>
    </source>
</evidence>
<feature type="compositionally biased region" description="Pro residues" evidence="7">
    <location>
        <begin position="428"/>
        <end position="454"/>
    </location>
</feature>
<dbReference type="Gene3D" id="3.20.170.30">
    <property type="match status" value="1"/>
</dbReference>
<comment type="similarity">
    <text evidence="2">Belongs to the KptA/TPT1 family.</text>
</comment>
<keyword evidence="9" id="KW-1185">Reference proteome</keyword>
<accession>A0ABN9X826</accession>
<protein>
    <recommendedName>
        <fullName evidence="3">2'-phosphotransferase</fullName>
        <ecNumber evidence="3">2.7.1.160</ecNumber>
    </recommendedName>
</protein>
<dbReference type="Proteomes" id="UP001189429">
    <property type="component" value="Unassembled WGS sequence"/>
</dbReference>
<reference evidence="8" key="1">
    <citation type="submission" date="2023-10" db="EMBL/GenBank/DDBJ databases">
        <authorList>
            <person name="Chen Y."/>
            <person name="Shah S."/>
            <person name="Dougan E. K."/>
            <person name="Thang M."/>
            <person name="Chan C."/>
        </authorList>
    </citation>
    <scope>NUCLEOTIDE SEQUENCE [LARGE SCALE GENOMIC DNA]</scope>
</reference>
<dbReference type="InterPro" id="IPR042081">
    <property type="entry name" value="RNA_2'-PTrans_C"/>
</dbReference>
<evidence type="ECO:0000256" key="4">
    <source>
        <dbReference type="ARBA" id="ARBA00022679"/>
    </source>
</evidence>
<dbReference type="EMBL" id="CAUYUJ010020062">
    <property type="protein sequence ID" value="CAK0895604.1"/>
    <property type="molecule type" value="Genomic_DNA"/>
</dbReference>
<evidence type="ECO:0000313" key="8">
    <source>
        <dbReference type="EMBL" id="CAK0895604.1"/>
    </source>
</evidence>
<dbReference type="InterPro" id="IPR042080">
    <property type="entry name" value="RNA_2'-PTrans_N"/>
</dbReference>
<sequence>MAPTAAAKRMPDRRGSRPPPDGNLQWLSKRLTFILRHGAAKVGLSVDKCGWVNVADMLQLKDFKGVQLPQLKSVVRDCPKQRFELKDPLADGEPVKIRATQGHSLTQVSDEMHRPILTVADIGQEQVVHGTYLEAWNKIRREGLNSMGRNHVHLCLGLPGSGVISGMRSNATVAVFVDLASMLSSGVEVVQSPNGVVLTAGDGRSGVLSTRHFKTAVWLGPPRTVLWERGADRTSDACREVPQLFRALTESYGVSPDEFLVKAQQQPQQHHPPQQEDGRGQTSSSAPPARGRRWASQPPPQAAPAAPQHVETRAELLPGLAPQWTEAPALPALPPPDPAAWAAATAPRTEAAALAPAFRPPVAYTSGRGPTRAELDAPPGHGCGRPWREPTRAEVEAPPGQGCGLAWREPTRAEVEAPPGSWTQPLRVSPPAPPPPPGPPLAALPAPLEVPPPA</sequence>
<keyword evidence="5" id="KW-0520">NAD</keyword>
<dbReference type="SUPFAM" id="SSF56399">
    <property type="entry name" value="ADP-ribosylation"/>
    <property type="match status" value="1"/>
</dbReference>
<comment type="caution">
    <text evidence="8">The sequence shown here is derived from an EMBL/GenBank/DDBJ whole genome shotgun (WGS) entry which is preliminary data.</text>
</comment>
<evidence type="ECO:0000256" key="2">
    <source>
        <dbReference type="ARBA" id="ARBA00009836"/>
    </source>
</evidence>
<dbReference type="PANTHER" id="PTHR12684">
    <property type="entry name" value="PUTATIVE PHOSPHOTRANSFERASE"/>
    <property type="match status" value="1"/>
</dbReference>
<feature type="region of interest" description="Disordered" evidence="7">
    <location>
        <begin position="326"/>
        <end position="345"/>
    </location>
</feature>
<dbReference type="InterPro" id="IPR002745">
    <property type="entry name" value="Ptrans_KptA/Tpt1"/>
</dbReference>
<feature type="non-terminal residue" evidence="8">
    <location>
        <position position="454"/>
    </location>
</feature>
<evidence type="ECO:0000256" key="3">
    <source>
        <dbReference type="ARBA" id="ARBA00012007"/>
    </source>
</evidence>
<comment type="function">
    <text evidence="1">Catalyzes the last step of tRNA splicing, the transfer of the splice junction 2'-phosphate from ligated tRNA to NAD to produce ADP-ribose 1''-2'' cyclic phosphate.</text>
</comment>
<dbReference type="EC" id="2.7.1.160" evidence="3"/>
<evidence type="ECO:0000256" key="5">
    <source>
        <dbReference type="ARBA" id="ARBA00023027"/>
    </source>
</evidence>
<feature type="region of interest" description="Disordered" evidence="7">
    <location>
        <begin position="393"/>
        <end position="454"/>
    </location>
</feature>
<proteinExistence type="inferred from homology"/>
<evidence type="ECO:0000313" key="9">
    <source>
        <dbReference type="Proteomes" id="UP001189429"/>
    </source>
</evidence>
<gene>
    <name evidence="8" type="ORF">PCOR1329_LOCUS74309</name>
</gene>
<dbReference type="PANTHER" id="PTHR12684:SF2">
    <property type="entry name" value="TRNA 2'-PHOSPHOTRANSFERASE 1"/>
    <property type="match status" value="1"/>
</dbReference>
<feature type="region of interest" description="Disordered" evidence="7">
    <location>
        <begin position="1"/>
        <end position="22"/>
    </location>
</feature>
<dbReference type="Gene3D" id="1.10.10.970">
    <property type="entry name" value="RNA 2'-phosphotransferase, Tpt1/KptA family, N-terminal domain"/>
    <property type="match status" value="1"/>
</dbReference>
<organism evidence="8 9">
    <name type="scientific">Prorocentrum cordatum</name>
    <dbReference type="NCBI Taxonomy" id="2364126"/>
    <lineage>
        <taxon>Eukaryota</taxon>
        <taxon>Sar</taxon>
        <taxon>Alveolata</taxon>
        <taxon>Dinophyceae</taxon>
        <taxon>Prorocentrales</taxon>
        <taxon>Prorocentraceae</taxon>
        <taxon>Prorocentrum</taxon>
    </lineage>
</organism>
<keyword evidence="4" id="KW-0808">Transferase</keyword>
<evidence type="ECO:0000256" key="1">
    <source>
        <dbReference type="ARBA" id="ARBA00003343"/>
    </source>
</evidence>
<comment type="catalytic activity">
    <reaction evidence="6">
        <text>2'-phospho-[ligated tRNA] + NAD(+) = mature tRNA + ADP-alpha-D-ribose 1'',2''-cyclic phosphate + nicotinamide</text>
        <dbReference type="Rhea" id="RHEA:23324"/>
        <dbReference type="Rhea" id="RHEA-COMP:11106"/>
        <dbReference type="Rhea" id="RHEA-COMP:11107"/>
        <dbReference type="ChEBI" id="CHEBI:17154"/>
        <dbReference type="ChEBI" id="CHEBI:57540"/>
        <dbReference type="ChEBI" id="CHEBI:76596"/>
        <dbReference type="ChEBI" id="CHEBI:82883"/>
        <dbReference type="ChEBI" id="CHEBI:85027"/>
        <dbReference type="EC" id="2.7.1.160"/>
    </reaction>
</comment>
<name>A0ABN9X826_9DINO</name>
<evidence type="ECO:0000256" key="7">
    <source>
        <dbReference type="SAM" id="MobiDB-lite"/>
    </source>
</evidence>
<feature type="region of interest" description="Disordered" evidence="7">
    <location>
        <begin position="263"/>
        <end position="310"/>
    </location>
</feature>
<dbReference type="Pfam" id="PF01885">
    <property type="entry name" value="PTS_2-RNA"/>
    <property type="match status" value="1"/>
</dbReference>